<gene>
    <name evidence="2" type="ORF">RISW2_22585</name>
</gene>
<sequence length="289" mass="29414">MDSKMSGGEASGPILLTGATGKVGRLLRGVWPTVSGAPALVPVARRPGAGVVWEPGAPTDGLPRAAVVAAFWGVVPGPGRDLSRNAELAGAAMALGRAVGARLVIHCSTSAVYAPGPETLTEEDTPAPPGPYGAAKLEMEAAVARHVAADPQGPRAVCLRIGNVAGAESLFDAMTRAHEVTLDRFADGAGPERNYIAPSDLARVVVALAAADPARLPAILNVGAPRTTAMEAIARAAGRPVLWRVAPEGAARRVALDVSRMLAICPLDDRAADPAHLVSDWRAALAAAA</sequence>
<dbReference type="InterPro" id="IPR001509">
    <property type="entry name" value="Epimerase_deHydtase"/>
</dbReference>
<dbReference type="STRING" id="1449351.RISW2_22585"/>
<evidence type="ECO:0000259" key="1">
    <source>
        <dbReference type="Pfam" id="PF01370"/>
    </source>
</evidence>
<dbReference type="Proteomes" id="UP000023430">
    <property type="component" value="Unassembled WGS sequence"/>
</dbReference>
<reference evidence="2 3" key="1">
    <citation type="submission" date="2014-01" db="EMBL/GenBank/DDBJ databases">
        <title>Roseivivax isoporae LMG 25204 Genome Sequencing.</title>
        <authorList>
            <person name="Lai Q."/>
            <person name="Li G."/>
            <person name="Shao Z."/>
        </authorList>
    </citation>
    <scope>NUCLEOTIDE SEQUENCE [LARGE SCALE GENOMIC DNA]</scope>
    <source>
        <strain evidence="2 3">LMG 25204</strain>
    </source>
</reference>
<dbReference type="AlphaFoldDB" id="X7FCA1"/>
<dbReference type="InterPro" id="IPR036291">
    <property type="entry name" value="NAD(P)-bd_dom_sf"/>
</dbReference>
<proteinExistence type="predicted"/>
<dbReference type="PANTHER" id="PTHR43245:SF13">
    <property type="entry name" value="UDP-D-APIOSE_UDP-D-XYLOSE SYNTHASE 2"/>
    <property type="match status" value="1"/>
</dbReference>
<dbReference type="PATRIC" id="fig|1449351.3.peg.1458"/>
<dbReference type="Pfam" id="PF01370">
    <property type="entry name" value="Epimerase"/>
    <property type="match status" value="1"/>
</dbReference>
<dbReference type="PANTHER" id="PTHR43245">
    <property type="entry name" value="BIFUNCTIONAL POLYMYXIN RESISTANCE PROTEIN ARNA"/>
    <property type="match status" value="1"/>
</dbReference>
<evidence type="ECO:0000313" key="2">
    <source>
        <dbReference type="EMBL" id="ETX29674.1"/>
    </source>
</evidence>
<comment type="caution">
    <text evidence="2">The sequence shown here is derived from an EMBL/GenBank/DDBJ whole genome shotgun (WGS) entry which is preliminary data.</text>
</comment>
<keyword evidence="3" id="KW-1185">Reference proteome</keyword>
<name>X7FCA1_9RHOB</name>
<protein>
    <recommendedName>
        <fullName evidence="1">NAD-dependent epimerase/dehydratase domain-containing protein</fullName>
    </recommendedName>
</protein>
<dbReference type="EMBL" id="JAME01000008">
    <property type="protein sequence ID" value="ETX29674.1"/>
    <property type="molecule type" value="Genomic_DNA"/>
</dbReference>
<feature type="domain" description="NAD-dependent epimerase/dehydratase" evidence="1">
    <location>
        <begin position="82"/>
        <end position="223"/>
    </location>
</feature>
<dbReference type="Gene3D" id="3.40.50.720">
    <property type="entry name" value="NAD(P)-binding Rossmann-like Domain"/>
    <property type="match status" value="1"/>
</dbReference>
<evidence type="ECO:0000313" key="3">
    <source>
        <dbReference type="Proteomes" id="UP000023430"/>
    </source>
</evidence>
<organism evidence="2 3">
    <name type="scientific">Roseivivax isoporae LMG 25204</name>
    <dbReference type="NCBI Taxonomy" id="1449351"/>
    <lineage>
        <taxon>Bacteria</taxon>
        <taxon>Pseudomonadati</taxon>
        <taxon>Pseudomonadota</taxon>
        <taxon>Alphaproteobacteria</taxon>
        <taxon>Rhodobacterales</taxon>
        <taxon>Roseobacteraceae</taxon>
        <taxon>Roseivivax</taxon>
    </lineage>
</organism>
<dbReference type="SUPFAM" id="SSF51735">
    <property type="entry name" value="NAD(P)-binding Rossmann-fold domains"/>
    <property type="match status" value="1"/>
</dbReference>
<dbReference type="eggNOG" id="COG0451">
    <property type="taxonomic scope" value="Bacteria"/>
</dbReference>
<dbReference type="OrthoDB" id="7687386at2"/>
<accession>X7FCA1</accession>
<dbReference type="InterPro" id="IPR050177">
    <property type="entry name" value="Lipid_A_modif_metabolic_enz"/>
</dbReference>